<organism evidence="1">
    <name type="scientific">marine metagenome</name>
    <dbReference type="NCBI Taxonomy" id="408172"/>
    <lineage>
        <taxon>unclassified sequences</taxon>
        <taxon>metagenomes</taxon>
        <taxon>ecological metagenomes</taxon>
    </lineage>
</organism>
<protein>
    <submittedName>
        <fullName evidence="1">Uncharacterized protein</fullName>
    </submittedName>
</protein>
<gene>
    <name evidence="1" type="ORF">METZ01_LOCUS103470</name>
</gene>
<dbReference type="EMBL" id="UINC01011471">
    <property type="protein sequence ID" value="SVA50616.1"/>
    <property type="molecule type" value="Genomic_DNA"/>
</dbReference>
<dbReference type="AlphaFoldDB" id="A0A381WDK4"/>
<proteinExistence type="predicted"/>
<sequence>MDKETVVVHNDVQPGGYPLAREDLSNVIDKVGVTQLNLSEGGAGMVLQTNGAGVISFTNQPDISLAVVGGDVTGTVGNISLGENTVGVYELKLSEGQNGQILQTDGAGTISFTNQPDISASAVGGDISGTVGNAQIVADAVGPTEIDTDGVEALNIRDANVTEHKLATDSVTTIKIKDINVTDDKILSMNADKLTGQLPQIDGFRVLNIDPTSHTHAPKPYDISFLAGYDIETLPVDVIEQAYGEMVMARSGTFEGDVGYIDTQCSGTPVIVDVLIDTGGGFSSIYSTRPQFPVGTSSMTSGTISTTDFASGNRVRFSVTQIGNATAGAGVRFMLKCKV</sequence>
<accession>A0A381WDK4</accession>
<evidence type="ECO:0000313" key="1">
    <source>
        <dbReference type="EMBL" id="SVA50616.1"/>
    </source>
</evidence>
<name>A0A381WDK4_9ZZZZ</name>
<reference evidence="1" key="1">
    <citation type="submission" date="2018-05" db="EMBL/GenBank/DDBJ databases">
        <authorList>
            <person name="Lanie J.A."/>
            <person name="Ng W.-L."/>
            <person name="Kazmierczak K.M."/>
            <person name="Andrzejewski T.M."/>
            <person name="Davidsen T.M."/>
            <person name="Wayne K.J."/>
            <person name="Tettelin H."/>
            <person name="Glass J.I."/>
            <person name="Rusch D."/>
            <person name="Podicherti R."/>
            <person name="Tsui H.-C.T."/>
            <person name="Winkler M.E."/>
        </authorList>
    </citation>
    <scope>NUCLEOTIDE SEQUENCE</scope>
</reference>